<dbReference type="Proteomes" id="UP000635983">
    <property type="component" value="Unassembled WGS sequence"/>
</dbReference>
<dbReference type="SUPFAM" id="SSF51445">
    <property type="entry name" value="(Trans)glycosidases"/>
    <property type="match status" value="1"/>
</dbReference>
<keyword evidence="1 3" id="KW-0378">Hydrolase</keyword>
<evidence type="ECO:0000256" key="3">
    <source>
        <dbReference type="RuleBase" id="RU361153"/>
    </source>
</evidence>
<evidence type="ECO:0000313" key="8">
    <source>
        <dbReference type="Proteomes" id="UP000635983"/>
    </source>
</evidence>
<feature type="chain" id="PRO_5037553605" description="Glycoside hydrolase family 5 domain-containing protein" evidence="5">
    <location>
        <begin position="22"/>
        <end position="473"/>
    </location>
</feature>
<name>A0A917UXS6_9PSED</name>
<sequence>MNLVKRLGISLGLLMAIPAVAQEAPPQLISINVAGAGFAGHVLPGKVGTNFFFPKDGYFAKWSDRGIKTVRFSFKWERLQPKAMGEFDPGYAALIDKALDQAGANGIHVLLDIHNYGRYYGDIVGDKVPMDAYRNLMERIALRWGNNPAVYAYDIMNEPHGGADKYWFEMAQTGIDAIRKYDRKNTLYIEGRRYSSAYHWPKYNDDLLNLKDPSDNIVYSAHMYVDQNSSGLYKEAIGEGSYMPDPMVGVNRLKPFVEWLERNGKRGHIGEFGLPGDHPRWLEILENTLTYLQQNCIPVSYWAAGEYWGKNYPVSIEPEKDGKDKPQWLIMKKYLGTGGCSAIGPKKVADKGTDSGKETSGPVNPTNPGKPETPASTSPAQPISSSKPATPVVTAPSVPNDSTETPPASNDANAEVPTAQPVASAPTATTPATNRSSAGQATSGSSGPTGPQWNGQREWAGKDAPAYQTIGSQ</sequence>
<evidence type="ECO:0000256" key="4">
    <source>
        <dbReference type="SAM" id="MobiDB-lite"/>
    </source>
</evidence>
<evidence type="ECO:0000256" key="1">
    <source>
        <dbReference type="ARBA" id="ARBA00022801"/>
    </source>
</evidence>
<evidence type="ECO:0000256" key="2">
    <source>
        <dbReference type="ARBA" id="ARBA00023295"/>
    </source>
</evidence>
<dbReference type="Gene3D" id="3.20.20.80">
    <property type="entry name" value="Glycosidases"/>
    <property type="match status" value="1"/>
</dbReference>
<keyword evidence="8" id="KW-1185">Reference proteome</keyword>
<feature type="signal peptide" evidence="5">
    <location>
        <begin position="1"/>
        <end position="21"/>
    </location>
</feature>
<reference evidence="7" key="1">
    <citation type="journal article" date="2014" name="Int. J. Syst. Evol. Microbiol.">
        <title>Complete genome sequence of Corynebacterium casei LMG S-19264T (=DSM 44701T), isolated from a smear-ripened cheese.</title>
        <authorList>
            <consortium name="US DOE Joint Genome Institute (JGI-PGF)"/>
            <person name="Walter F."/>
            <person name="Albersmeier A."/>
            <person name="Kalinowski J."/>
            <person name="Ruckert C."/>
        </authorList>
    </citation>
    <scope>NUCLEOTIDE SEQUENCE</scope>
    <source>
        <strain evidence="7">JCM 30078</strain>
    </source>
</reference>
<dbReference type="PANTHER" id="PTHR34142">
    <property type="entry name" value="ENDO-BETA-1,4-GLUCANASE A"/>
    <property type="match status" value="1"/>
</dbReference>
<feature type="compositionally biased region" description="Basic and acidic residues" evidence="4">
    <location>
        <begin position="347"/>
        <end position="357"/>
    </location>
</feature>
<dbReference type="EMBL" id="BMPO01000004">
    <property type="protein sequence ID" value="GGJ95979.1"/>
    <property type="molecule type" value="Genomic_DNA"/>
</dbReference>
<evidence type="ECO:0000313" key="7">
    <source>
        <dbReference type="EMBL" id="GGJ95979.1"/>
    </source>
</evidence>
<protein>
    <recommendedName>
        <fullName evidence="6">Glycoside hydrolase family 5 domain-containing protein</fullName>
    </recommendedName>
</protein>
<feature type="domain" description="Glycoside hydrolase family 5" evidence="6">
    <location>
        <begin position="47"/>
        <end position="305"/>
    </location>
</feature>
<evidence type="ECO:0000259" key="6">
    <source>
        <dbReference type="Pfam" id="PF00150"/>
    </source>
</evidence>
<feature type="region of interest" description="Disordered" evidence="4">
    <location>
        <begin position="342"/>
        <end position="473"/>
    </location>
</feature>
<dbReference type="AlphaFoldDB" id="A0A917UXS6"/>
<dbReference type="PANTHER" id="PTHR34142:SF1">
    <property type="entry name" value="GLYCOSIDE HYDROLASE FAMILY 5 DOMAIN-CONTAINING PROTEIN"/>
    <property type="match status" value="1"/>
</dbReference>
<accession>A0A917UXS6</accession>
<organism evidence="7 8">
    <name type="scientific">Pseudomonas matsuisoli</name>
    <dbReference type="NCBI Taxonomy" id="1515666"/>
    <lineage>
        <taxon>Bacteria</taxon>
        <taxon>Pseudomonadati</taxon>
        <taxon>Pseudomonadota</taxon>
        <taxon>Gammaproteobacteria</taxon>
        <taxon>Pseudomonadales</taxon>
        <taxon>Pseudomonadaceae</taxon>
        <taxon>Pseudomonas</taxon>
    </lineage>
</organism>
<dbReference type="GO" id="GO:0004553">
    <property type="term" value="F:hydrolase activity, hydrolyzing O-glycosyl compounds"/>
    <property type="evidence" value="ECO:0007669"/>
    <property type="project" value="InterPro"/>
</dbReference>
<dbReference type="InterPro" id="IPR001547">
    <property type="entry name" value="Glyco_hydro_5"/>
</dbReference>
<proteinExistence type="inferred from homology"/>
<comment type="similarity">
    <text evidence="3">Belongs to the glycosyl hydrolase 5 (cellulase A) family.</text>
</comment>
<feature type="compositionally biased region" description="Low complexity" evidence="4">
    <location>
        <begin position="417"/>
        <end position="452"/>
    </location>
</feature>
<feature type="compositionally biased region" description="Low complexity" evidence="4">
    <location>
        <begin position="388"/>
        <end position="399"/>
    </location>
</feature>
<dbReference type="GO" id="GO:0009251">
    <property type="term" value="P:glucan catabolic process"/>
    <property type="evidence" value="ECO:0007669"/>
    <property type="project" value="TreeGrafter"/>
</dbReference>
<dbReference type="Pfam" id="PF00150">
    <property type="entry name" value="Cellulase"/>
    <property type="match status" value="1"/>
</dbReference>
<keyword evidence="2 3" id="KW-0326">Glycosidase</keyword>
<dbReference type="RefSeq" id="WP_188983298.1">
    <property type="nucleotide sequence ID" value="NZ_BMPO01000004.1"/>
</dbReference>
<keyword evidence="5" id="KW-0732">Signal</keyword>
<gene>
    <name evidence="7" type="ORF">GCM10009304_22380</name>
</gene>
<reference evidence="7" key="2">
    <citation type="submission" date="2020-09" db="EMBL/GenBank/DDBJ databases">
        <authorList>
            <person name="Sun Q."/>
            <person name="Ohkuma M."/>
        </authorList>
    </citation>
    <scope>NUCLEOTIDE SEQUENCE</scope>
    <source>
        <strain evidence="7">JCM 30078</strain>
    </source>
</reference>
<feature type="compositionally biased region" description="Polar residues" evidence="4">
    <location>
        <begin position="400"/>
        <end position="412"/>
    </location>
</feature>
<comment type="caution">
    <text evidence="7">The sequence shown here is derived from an EMBL/GenBank/DDBJ whole genome shotgun (WGS) entry which is preliminary data.</text>
</comment>
<feature type="compositionally biased region" description="Polar residues" evidence="4">
    <location>
        <begin position="374"/>
        <end position="387"/>
    </location>
</feature>
<evidence type="ECO:0000256" key="5">
    <source>
        <dbReference type="SAM" id="SignalP"/>
    </source>
</evidence>
<dbReference type="InterPro" id="IPR017853">
    <property type="entry name" value="GH"/>
</dbReference>